<feature type="region of interest" description="Disordered" evidence="1">
    <location>
        <begin position="711"/>
        <end position="737"/>
    </location>
</feature>
<keyword evidence="3" id="KW-1185">Reference proteome</keyword>
<feature type="region of interest" description="Disordered" evidence="1">
    <location>
        <begin position="261"/>
        <end position="320"/>
    </location>
</feature>
<feature type="compositionally biased region" description="Basic and acidic residues" evidence="1">
    <location>
        <begin position="421"/>
        <end position="431"/>
    </location>
</feature>
<feature type="compositionally biased region" description="Polar residues" evidence="1">
    <location>
        <begin position="903"/>
        <end position="912"/>
    </location>
</feature>
<feature type="compositionally biased region" description="Acidic residues" evidence="1">
    <location>
        <begin position="762"/>
        <end position="776"/>
    </location>
</feature>
<feature type="region of interest" description="Disordered" evidence="1">
    <location>
        <begin position="33"/>
        <end position="73"/>
    </location>
</feature>
<feature type="compositionally biased region" description="Basic and acidic residues" evidence="1">
    <location>
        <begin position="726"/>
        <end position="737"/>
    </location>
</feature>
<feature type="compositionally biased region" description="Low complexity" evidence="1">
    <location>
        <begin position="268"/>
        <end position="284"/>
    </location>
</feature>
<feature type="compositionally biased region" description="Gly residues" evidence="1">
    <location>
        <begin position="340"/>
        <end position="349"/>
    </location>
</feature>
<sequence>MSWIKFVGMKRVVEVERYVDDVVDVWIPKPRMTRRDSSVRSINTSKAPRAQSPPIHPLRRPSRDAAHSGQPQHGIRGAVQRVEDATLGRQVQRGAFCGQDEEEGEDEDEAQEEEEEEEEAPRREGVARRGGGDGELGGGGRRATDEKMRVTGQHGIGWVLLTLEAICSVRAIRYILLLLLCWVEVTNKKILQRKLRQSHQMRGETFIRTGLVCAPVRFRRTAFAEISIATMVDSNFSSPDPLANSTRTAPSTDILARRKSARLASVKSPLPSASRTPSRAASESKGAQSVQLQNFAFDTPQDQRPFGSSPTRSSIKTENHLSPWRIRVTVEAERDEEEGGGAGVGGGYLTGAADPEWKDKPSDSQGRGTVRRVRTKTTKVPLKGLESSPSPPRRRGRPKKSETPTRPRNGTPAPKTRGRRKTAEGVPKGEDNSEDPGYLTPKRLAGRPKKTPGTTKGDMGTLSSMERNGDDGALEDVDILVSPHPAKVKTTAKKPREKKKAKSPVRIAVDPDVQGDDEPERNSPEQTWGTVVCAGEEEATGDPNVNQAPPALASLSVNSVDMIGAGRLGDLALVGDEDFGEELDGPAGKFSPAKRTPAKLKRPRNSVTVNTGSASSNSVEHPADPVPLESPPAIRLSEEPQIADGSGLAIENGPRVGDLSKLDDSILESEGFSMVSISSIATAGGYAGSPIPQESHLNNVECDLVQSLSDMSLQSPSGYGNPAQRHGREGSPQPEEKWQIEMADPGQQLIAIDSDKEPTFSDYEDGDCFDGEPLVDPDMEYEEYRSRVLQDQERQLQEDCQRISILDEGGPKDLDDLFSNEDIRPRRGKIPSPWRPRRQVIYSDEVRPDDNDSGLLLQSPRHEEQQQQQQQQDRGEDGKAVGDVDDDDEDPADLSALLGLKPSPSNHPSRNRQGAGKSLRERLIDKFCWAESGVSREVAEPKRLEVKGRLILRPSTKYSGCEGGDGGEMEACSGGRGGLRGVDGLDESP</sequence>
<evidence type="ECO:0000313" key="3">
    <source>
        <dbReference type="Proteomes" id="UP000750711"/>
    </source>
</evidence>
<feature type="compositionally biased region" description="Basic and acidic residues" evidence="1">
    <location>
        <begin position="873"/>
        <end position="882"/>
    </location>
</feature>
<protein>
    <submittedName>
        <fullName evidence="2">Uncharacterized protein</fullName>
    </submittedName>
</protein>
<feature type="non-terminal residue" evidence="2">
    <location>
        <position position="989"/>
    </location>
</feature>
<feature type="region of interest" description="Disordered" evidence="1">
    <location>
        <begin position="580"/>
        <end position="632"/>
    </location>
</feature>
<dbReference type="AlphaFoldDB" id="A0A9P8IHG4"/>
<feature type="region of interest" description="Disordered" evidence="1">
    <location>
        <begin position="803"/>
        <end position="918"/>
    </location>
</feature>
<gene>
    <name evidence="2" type="ORF">GP486_006312</name>
</gene>
<feature type="region of interest" description="Disordered" evidence="1">
    <location>
        <begin position="95"/>
        <end position="147"/>
    </location>
</feature>
<feature type="compositionally biased region" description="Basic residues" evidence="1">
    <location>
        <begin position="486"/>
        <end position="503"/>
    </location>
</feature>
<name>A0A9P8IHG4_9PEZI</name>
<evidence type="ECO:0000256" key="1">
    <source>
        <dbReference type="SAM" id="MobiDB-lite"/>
    </source>
</evidence>
<comment type="caution">
    <text evidence="2">The sequence shown here is derived from an EMBL/GenBank/DDBJ whole genome shotgun (WGS) entry which is preliminary data.</text>
</comment>
<feature type="region of interest" description="Disordered" evidence="1">
    <location>
        <begin position="757"/>
        <end position="776"/>
    </location>
</feature>
<feature type="region of interest" description="Disordered" evidence="1">
    <location>
        <begin position="955"/>
        <end position="989"/>
    </location>
</feature>
<dbReference type="Proteomes" id="UP000750711">
    <property type="component" value="Unassembled WGS sequence"/>
</dbReference>
<feature type="compositionally biased region" description="Polar residues" evidence="1">
    <location>
        <begin position="285"/>
        <end position="316"/>
    </location>
</feature>
<feature type="compositionally biased region" description="Basic and acidic residues" evidence="1">
    <location>
        <begin position="809"/>
        <end position="825"/>
    </location>
</feature>
<reference evidence="2" key="1">
    <citation type="submission" date="2021-03" db="EMBL/GenBank/DDBJ databases">
        <title>Comparative genomics and phylogenomic investigation of the class Geoglossomycetes provide insights into ecological specialization and systematics.</title>
        <authorList>
            <person name="Melie T."/>
            <person name="Pirro S."/>
            <person name="Miller A.N."/>
            <person name="Quandt A."/>
        </authorList>
    </citation>
    <scope>NUCLEOTIDE SEQUENCE</scope>
    <source>
        <strain evidence="2">CAQ_001_2017</strain>
    </source>
</reference>
<proteinExistence type="predicted"/>
<dbReference type="EMBL" id="JAGHQM010001381">
    <property type="protein sequence ID" value="KAH0555744.1"/>
    <property type="molecule type" value="Genomic_DNA"/>
</dbReference>
<accession>A0A9P8IHG4</accession>
<feature type="compositionally biased region" description="Polar residues" evidence="1">
    <location>
        <begin position="605"/>
        <end position="619"/>
    </location>
</feature>
<feature type="compositionally biased region" description="Acidic residues" evidence="1">
    <location>
        <begin position="883"/>
        <end position="892"/>
    </location>
</feature>
<feature type="region of interest" description="Disordered" evidence="1">
    <location>
        <begin position="332"/>
        <end position="528"/>
    </location>
</feature>
<feature type="compositionally biased region" description="Basic and acidic residues" evidence="1">
    <location>
        <begin position="120"/>
        <end position="132"/>
    </location>
</feature>
<feature type="compositionally biased region" description="Acidic residues" evidence="1">
    <location>
        <begin position="99"/>
        <end position="119"/>
    </location>
</feature>
<organism evidence="2 3">
    <name type="scientific">Trichoglossum hirsutum</name>
    <dbReference type="NCBI Taxonomy" id="265104"/>
    <lineage>
        <taxon>Eukaryota</taxon>
        <taxon>Fungi</taxon>
        <taxon>Dikarya</taxon>
        <taxon>Ascomycota</taxon>
        <taxon>Pezizomycotina</taxon>
        <taxon>Geoglossomycetes</taxon>
        <taxon>Geoglossales</taxon>
        <taxon>Geoglossaceae</taxon>
        <taxon>Trichoglossum</taxon>
    </lineage>
</organism>
<evidence type="ECO:0000313" key="2">
    <source>
        <dbReference type="EMBL" id="KAH0555744.1"/>
    </source>
</evidence>